<gene>
    <name evidence="2" type="ORF">FOMPIDRAFT_1054788</name>
</gene>
<evidence type="ECO:0000313" key="2">
    <source>
        <dbReference type="EMBL" id="EPS94785.1"/>
    </source>
</evidence>
<dbReference type="OrthoDB" id="2637024at2759"/>
<dbReference type="eggNOG" id="ENOG502RCS9">
    <property type="taxonomic scope" value="Eukaryota"/>
</dbReference>
<dbReference type="InParanoid" id="S8EZ39"/>
<keyword evidence="3" id="KW-1185">Reference proteome</keyword>
<accession>S8EZ39</accession>
<protein>
    <submittedName>
        <fullName evidence="2">Uncharacterized protein</fullName>
    </submittedName>
</protein>
<feature type="region of interest" description="Disordered" evidence="1">
    <location>
        <begin position="1"/>
        <end position="26"/>
    </location>
</feature>
<evidence type="ECO:0000256" key="1">
    <source>
        <dbReference type="SAM" id="MobiDB-lite"/>
    </source>
</evidence>
<dbReference type="EMBL" id="KE504223">
    <property type="protein sequence ID" value="EPS94785.1"/>
    <property type="molecule type" value="Genomic_DNA"/>
</dbReference>
<evidence type="ECO:0000313" key="3">
    <source>
        <dbReference type="Proteomes" id="UP000015241"/>
    </source>
</evidence>
<dbReference type="AlphaFoldDB" id="S8EZ39"/>
<organism evidence="2 3">
    <name type="scientific">Fomitopsis schrenkii</name>
    <name type="common">Brown rot fungus</name>
    <dbReference type="NCBI Taxonomy" id="2126942"/>
    <lineage>
        <taxon>Eukaryota</taxon>
        <taxon>Fungi</taxon>
        <taxon>Dikarya</taxon>
        <taxon>Basidiomycota</taxon>
        <taxon>Agaricomycotina</taxon>
        <taxon>Agaricomycetes</taxon>
        <taxon>Polyporales</taxon>
        <taxon>Fomitopsis</taxon>
    </lineage>
</organism>
<dbReference type="Proteomes" id="UP000015241">
    <property type="component" value="Unassembled WGS sequence"/>
</dbReference>
<dbReference type="HOGENOM" id="CLU_125284_0_0_1"/>
<reference evidence="2 3" key="1">
    <citation type="journal article" date="2012" name="Science">
        <title>The Paleozoic origin of enzymatic lignin decomposition reconstructed from 31 fungal genomes.</title>
        <authorList>
            <person name="Floudas D."/>
            <person name="Binder M."/>
            <person name="Riley R."/>
            <person name="Barry K."/>
            <person name="Blanchette R.A."/>
            <person name="Henrissat B."/>
            <person name="Martinez A.T."/>
            <person name="Otillar R."/>
            <person name="Spatafora J.W."/>
            <person name="Yadav J.S."/>
            <person name="Aerts A."/>
            <person name="Benoit I."/>
            <person name="Boyd A."/>
            <person name="Carlson A."/>
            <person name="Copeland A."/>
            <person name="Coutinho P.M."/>
            <person name="de Vries R.P."/>
            <person name="Ferreira P."/>
            <person name="Findley K."/>
            <person name="Foster B."/>
            <person name="Gaskell J."/>
            <person name="Glotzer D."/>
            <person name="Gorecki P."/>
            <person name="Heitman J."/>
            <person name="Hesse C."/>
            <person name="Hori C."/>
            <person name="Igarashi K."/>
            <person name="Jurgens J.A."/>
            <person name="Kallen N."/>
            <person name="Kersten P."/>
            <person name="Kohler A."/>
            <person name="Kuees U."/>
            <person name="Kumar T.K.A."/>
            <person name="Kuo A."/>
            <person name="LaButti K."/>
            <person name="Larrondo L.F."/>
            <person name="Lindquist E."/>
            <person name="Ling A."/>
            <person name="Lombard V."/>
            <person name="Lucas S."/>
            <person name="Lundell T."/>
            <person name="Martin R."/>
            <person name="McLaughlin D.J."/>
            <person name="Morgenstern I."/>
            <person name="Morin E."/>
            <person name="Murat C."/>
            <person name="Nagy L.G."/>
            <person name="Nolan M."/>
            <person name="Ohm R.A."/>
            <person name="Patyshakuliyeva A."/>
            <person name="Rokas A."/>
            <person name="Ruiz-Duenas F.J."/>
            <person name="Sabat G."/>
            <person name="Salamov A."/>
            <person name="Samejima M."/>
            <person name="Schmutz J."/>
            <person name="Slot J.C."/>
            <person name="St John F."/>
            <person name="Stenlid J."/>
            <person name="Sun H."/>
            <person name="Sun S."/>
            <person name="Syed K."/>
            <person name="Tsang A."/>
            <person name="Wiebenga A."/>
            <person name="Young D."/>
            <person name="Pisabarro A."/>
            <person name="Eastwood D.C."/>
            <person name="Martin F."/>
            <person name="Cullen D."/>
            <person name="Grigoriev I.V."/>
            <person name="Hibbett D.S."/>
        </authorList>
    </citation>
    <scope>NUCLEOTIDE SEQUENCE</scope>
    <source>
        <strain evidence="3">FP-58527</strain>
    </source>
</reference>
<name>S8EZ39_FOMSC</name>
<sequence>MGRLPTTPVLSFSPGHPLPRDTGRLPSYRESHMRRFHPYPRYELPAWQRYEHLMHTVDYRYEEEPSMDMSSLYVIDEMDEDLENLEAALSNGAPPGKRRRRLSLLVIELALAIKQAVTSRKATSKK</sequence>
<proteinExistence type="predicted"/>